<dbReference type="Proteomes" id="UP000235881">
    <property type="component" value="Unassembled WGS sequence"/>
</dbReference>
<comment type="caution">
    <text evidence="1">The sequence shown here is derived from an EMBL/GenBank/DDBJ whole genome shotgun (WGS) entry which is preliminary data.</text>
</comment>
<evidence type="ECO:0000313" key="2">
    <source>
        <dbReference type="Proteomes" id="UP000235881"/>
    </source>
</evidence>
<dbReference type="AlphaFoldDB" id="A0A8E2QFL8"/>
<protein>
    <submittedName>
        <fullName evidence="1">Uncharacterized protein</fullName>
    </submittedName>
</protein>
<proteinExistence type="predicted"/>
<gene>
    <name evidence="1" type="ORF">CXK95_01130</name>
</gene>
<reference evidence="1 2" key="1">
    <citation type="submission" date="2018-01" db="EMBL/GenBank/DDBJ databases">
        <title>Denitrification phenotypes of diverse strains of Pseudomonas stutzeri.</title>
        <authorList>
            <person name="Milligan D.A."/>
            <person name="Bergaust L."/>
            <person name="Bakken L.R."/>
            <person name="Frostegard A."/>
        </authorList>
    </citation>
    <scope>NUCLEOTIDE SEQUENCE [LARGE SCALE GENOMIC DNA]</scope>
    <source>
        <strain evidence="1 2">DSM 50238</strain>
    </source>
</reference>
<dbReference type="RefSeq" id="WP_102827400.1">
    <property type="nucleotide sequence ID" value="NZ_CP065721.1"/>
</dbReference>
<dbReference type="EMBL" id="POUK01000001">
    <property type="protein sequence ID" value="PNF77927.1"/>
    <property type="molecule type" value="Genomic_DNA"/>
</dbReference>
<sequence length="119" mass="13373">MRYQGTDRRQCTALRNHIDALLADGASLIGRDPVRLVYKKQTLTVQHGMLLSEPTPSELIDALNLLTEGEDSARAAAIETCLRYLDSALAPYPPFRYRTHELNENAAVSGSIFLDREWQ</sequence>
<evidence type="ECO:0000313" key="1">
    <source>
        <dbReference type="EMBL" id="PNF77927.1"/>
    </source>
</evidence>
<name>A0A8E2QFL8_9GAMM</name>
<accession>A0A8E2QFL8</accession>
<organism evidence="1 2">
    <name type="scientific">Stutzerimonas degradans</name>
    <dbReference type="NCBI Taxonomy" id="2968968"/>
    <lineage>
        <taxon>Bacteria</taxon>
        <taxon>Pseudomonadati</taxon>
        <taxon>Pseudomonadota</taxon>
        <taxon>Gammaproteobacteria</taxon>
        <taxon>Pseudomonadales</taxon>
        <taxon>Pseudomonadaceae</taxon>
        <taxon>Stutzerimonas</taxon>
    </lineage>
</organism>
<keyword evidence="2" id="KW-1185">Reference proteome</keyword>